<dbReference type="InterPro" id="IPR032710">
    <property type="entry name" value="NTF2-like_dom_sf"/>
</dbReference>
<reference evidence="1 2" key="1">
    <citation type="journal article" date="2019" name="Int. J. Syst. Evol. Microbiol.">
        <title>The Global Catalogue of Microorganisms (GCM) 10K type strain sequencing project: providing services to taxonomists for standard genome sequencing and annotation.</title>
        <authorList>
            <consortium name="The Broad Institute Genomics Platform"/>
            <consortium name="The Broad Institute Genome Sequencing Center for Infectious Disease"/>
            <person name="Wu L."/>
            <person name="Ma J."/>
        </authorList>
    </citation>
    <scope>NUCLEOTIDE SEQUENCE [LARGE SCALE GENOMIC DNA]</scope>
    <source>
        <strain evidence="1 2">JCM 14326</strain>
    </source>
</reference>
<proteinExistence type="predicted"/>
<evidence type="ECO:0000313" key="1">
    <source>
        <dbReference type="EMBL" id="GAA1867724.1"/>
    </source>
</evidence>
<gene>
    <name evidence="1" type="ORF">GCM10009751_27630</name>
</gene>
<comment type="caution">
    <text evidence="1">The sequence shown here is derived from an EMBL/GenBank/DDBJ whole genome shotgun (WGS) entry which is preliminary data.</text>
</comment>
<accession>A0ABN2NGN7</accession>
<dbReference type="SUPFAM" id="SSF54427">
    <property type="entry name" value="NTF2-like"/>
    <property type="match status" value="1"/>
</dbReference>
<evidence type="ECO:0008006" key="3">
    <source>
        <dbReference type="Google" id="ProtNLM"/>
    </source>
</evidence>
<dbReference type="Gene3D" id="3.10.450.50">
    <property type="match status" value="1"/>
</dbReference>
<organism evidence="1 2">
    <name type="scientific">Myceligenerans crystallogenes</name>
    <dbReference type="NCBI Taxonomy" id="316335"/>
    <lineage>
        <taxon>Bacteria</taxon>
        <taxon>Bacillati</taxon>
        <taxon>Actinomycetota</taxon>
        <taxon>Actinomycetes</taxon>
        <taxon>Micrococcales</taxon>
        <taxon>Promicromonosporaceae</taxon>
        <taxon>Myceligenerans</taxon>
    </lineage>
</organism>
<sequence length="150" mass="16927">MTVTPATDLLTRRKQRASLLFEEIITNNRLELADEIFAPDFVWPQFGLRGPEGVRTWVRAFRTAFPDMEDHVVHQVAEGDVVVSRVRCVGTQLGPFRGLPASGRRADFGAVGIDRFDGDLIVEREAWFDIADLMRQLGHPTLEVPDVDRP</sequence>
<dbReference type="InterPro" id="IPR009959">
    <property type="entry name" value="Cyclase_SnoaL-like"/>
</dbReference>
<dbReference type="Proteomes" id="UP001501094">
    <property type="component" value="Unassembled WGS sequence"/>
</dbReference>
<dbReference type="PANTHER" id="PTHR38436">
    <property type="entry name" value="POLYKETIDE CYCLASE SNOAL-LIKE DOMAIN"/>
    <property type="match status" value="1"/>
</dbReference>
<dbReference type="RefSeq" id="WP_344103854.1">
    <property type="nucleotide sequence ID" value="NZ_BAAANL010000005.1"/>
</dbReference>
<protein>
    <recommendedName>
        <fullName evidence="3">SnoaL-like polyketide cyclase</fullName>
    </recommendedName>
</protein>
<evidence type="ECO:0000313" key="2">
    <source>
        <dbReference type="Proteomes" id="UP001501094"/>
    </source>
</evidence>
<dbReference type="Pfam" id="PF07366">
    <property type="entry name" value="SnoaL"/>
    <property type="match status" value="1"/>
</dbReference>
<keyword evidence="2" id="KW-1185">Reference proteome</keyword>
<dbReference type="EMBL" id="BAAANL010000005">
    <property type="protein sequence ID" value="GAA1867724.1"/>
    <property type="molecule type" value="Genomic_DNA"/>
</dbReference>
<name>A0ABN2NGN7_9MICO</name>
<dbReference type="PANTHER" id="PTHR38436:SF1">
    <property type="entry name" value="ESTER CYCLASE"/>
    <property type="match status" value="1"/>
</dbReference>